<evidence type="ECO:0000256" key="12">
    <source>
        <dbReference type="SAM" id="MobiDB-lite"/>
    </source>
</evidence>
<keyword evidence="15" id="KW-1185">Reference proteome</keyword>
<feature type="region of interest" description="Disordered" evidence="12">
    <location>
        <begin position="137"/>
        <end position="163"/>
    </location>
</feature>
<evidence type="ECO:0000256" key="2">
    <source>
        <dbReference type="ARBA" id="ARBA00010210"/>
    </source>
</evidence>
<dbReference type="PANTHER" id="PTHR10333">
    <property type="entry name" value="INHIBITOR OF GROWTH PROTEIN"/>
    <property type="match status" value="1"/>
</dbReference>
<dbReference type="PANTHER" id="PTHR10333:SF103">
    <property type="entry name" value="INHIBITOR OF GROWTH PROTEIN 3"/>
    <property type="match status" value="1"/>
</dbReference>
<feature type="compositionally biased region" description="Polar residues" evidence="12">
    <location>
        <begin position="205"/>
        <end position="219"/>
    </location>
</feature>
<dbReference type="SUPFAM" id="SSF57903">
    <property type="entry name" value="FYVE/PHD zinc finger"/>
    <property type="match status" value="1"/>
</dbReference>
<dbReference type="InterPro" id="IPR011011">
    <property type="entry name" value="Znf_FYVE_PHD"/>
</dbReference>
<dbReference type="Gene3D" id="6.10.140.1740">
    <property type="match status" value="1"/>
</dbReference>
<feature type="compositionally biased region" description="Polar residues" evidence="12">
    <location>
        <begin position="227"/>
        <end position="243"/>
    </location>
</feature>
<keyword evidence="5 11" id="KW-0862">Zinc</keyword>
<feature type="region of interest" description="Disordered" evidence="12">
    <location>
        <begin position="403"/>
        <end position="465"/>
    </location>
</feature>
<feature type="compositionally biased region" description="Basic and acidic residues" evidence="12">
    <location>
        <begin position="420"/>
        <end position="440"/>
    </location>
</feature>
<accession>A0ABQ7S9Q9</accession>
<protein>
    <recommendedName>
        <fullName evidence="11">Inhibitor of growth protein</fullName>
    </recommendedName>
</protein>
<evidence type="ECO:0000313" key="15">
    <source>
        <dbReference type="Proteomes" id="UP000825002"/>
    </source>
</evidence>
<keyword evidence="9 11" id="KW-0539">Nucleus</keyword>
<dbReference type="PROSITE" id="PS50016">
    <property type="entry name" value="ZF_PHD_2"/>
    <property type="match status" value="1"/>
</dbReference>
<comment type="function">
    <text evidence="11">Component of an histone acetyltransferase complex.</text>
</comment>
<feature type="region of interest" description="Disordered" evidence="12">
    <location>
        <begin position="314"/>
        <end position="336"/>
    </location>
</feature>
<keyword evidence="7" id="KW-0805">Transcription regulation</keyword>
<feature type="non-terminal residue" evidence="14">
    <location>
        <position position="1"/>
    </location>
</feature>
<comment type="domain">
    <text evidence="11">The PHD-type zinc finger mediates the binding to H3K4me3.</text>
</comment>
<evidence type="ECO:0000256" key="7">
    <source>
        <dbReference type="ARBA" id="ARBA00023015"/>
    </source>
</evidence>
<feature type="compositionally biased region" description="Polar residues" evidence="12">
    <location>
        <begin position="250"/>
        <end position="276"/>
    </location>
</feature>
<dbReference type="CDD" id="cd16858">
    <property type="entry name" value="ING_ING3_Yng2p"/>
    <property type="match status" value="1"/>
</dbReference>
<keyword evidence="6 11" id="KW-0156">Chromatin regulator</keyword>
<gene>
    <name evidence="14" type="primary">Ing3</name>
    <name evidence="14" type="ORF">GZH46_01329</name>
</gene>
<comment type="subunit">
    <text evidence="11">Component of an histone acetyltransferase complex. Interacts with H3K4me3 and to a lesser extent with H3K4me2.</text>
</comment>
<dbReference type="InterPro" id="IPR019787">
    <property type="entry name" value="Znf_PHD-finger"/>
</dbReference>
<dbReference type="Proteomes" id="UP000825002">
    <property type="component" value="Unassembled WGS sequence"/>
</dbReference>
<dbReference type="Gene3D" id="3.30.40.10">
    <property type="entry name" value="Zinc/RING finger domain, C3HC4 (zinc finger)"/>
    <property type="match status" value="1"/>
</dbReference>
<comment type="subcellular location">
    <subcellularLocation>
        <location evidence="1 11">Nucleus</location>
    </subcellularLocation>
</comment>
<evidence type="ECO:0000313" key="14">
    <source>
        <dbReference type="EMBL" id="KAG9510136.1"/>
    </source>
</evidence>
<dbReference type="InterPro" id="IPR013083">
    <property type="entry name" value="Znf_RING/FYVE/PHD"/>
</dbReference>
<evidence type="ECO:0000256" key="10">
    <source>
        <dbReference type="PROSITE-ProRule" id="PRU00146"/>
    </source>
</evidence>
<reference evidence="14 15" key="1">
    <citation type="submission" date="2020-10" db="EMBL/GenBank/DDBJ databases">
        <authorList>
            <person name="Klimov P.B."/>
            <person name="Dyachkov S.M."/>
            <person name="Chetverikov P.E."/>
        </authorList>
    </citation>
    <scope>NUCLEOTIDE SEQUENCE [LARGE SCALE GENOMIC DNA]</scope>
    <source>
        <strain evidence="14">BMOC 18-1129-001#AD2665</strain>
        <tissue evidence="14">Entire mites</tissue>
    </source>
</reference>
<evidence type="ECO:0000256" key="4">
    <source>
        <dbReference type="ARBA" id="ARBA00022771"/>
    </source>
</evidence>
<evidence type="ECO:0000256" key="6">
    <source>
        <dbReference type="ARBA" id="ARBA00022853"/>
    </source>
</evidence>
<dbReference type="SMART" id="SM00249">
    <property type="entry name" value="PHD"/>
    <property type="match status" value="1"/>
</dbReference>
<keyword evidence="4 10" id="KW-0863">Zinc-finger</keyword>
<feature type="compositionally biased region" description="Low complexity" evidence="12">
    <location>
        <begin position="444"/>
        <end position="463"/>
    </location>
</feature>
<dbReference type="EMBL" id="JAIFTH010000224">
    <property type="protein sequence ID" value="KAG9510136.1"/>
    <property type="molecule type" value="Genomic_DNA"/>
</dbReference>
<evidence type="ECO:0000256" key="8">
    <source>
        <dbReference type="ARBA" id="ARBA00023163"/>
    </source>
</evidence>
<feature type="region of interest" description="Disordered" evidence="12">
    <location>
        <begin position="205"/>
        <end position="276"/>
    </location>
</feature>
<evidence type="ECO:0000256" key="9">
    <source>
        <dbReference type="ARBA" id="ARBA00023242"/>
    </source>
</evidence>
<keyword evidence="8" id="KW-0804">Transcription</keyword>
<dbReference type="Pfam" id="PF12998">
    <property type="entry name" value="ING"/>
    <property type="match status" value="1"/>
</dbReference>
<dbReference type="InterPro" id="IPR024610">
    <property type="entry name" value="ING_N_histone-binding"/>
</dbReference>
<dbReference type="InterPro" id="IPR001965">
    <property type="entry name" value="Znf_PHD"/>
</dbReference>
<keyword evidence="3 11" id="KW-0479">Metal-binding</keyword>
<feature type="domain" description="PHD-type" evidence="13">
    <location>
        <begin position="474"/>
        <end position="524"/>
    </location>
</feature>
<comment type="similarity">
    <text evidence="2 11">Belongs to the ING family.</text>
</comment>
<sequence>MLYFDDYLELIEHLPEELRDRLTDIRELDLQVHNSIDSFEAQVQQFFESIQHIDPDQREQEFNRLLADYQETIGYSDEKIKLSEQISEIVRRLIKHLNEELEKFKLDLEADHAGITQALEARSLELDDDSQHLMLNGRGNSFTAKNIPGRRRSHASCTEDSKSTVTYHPPMNVVTDQTAVKTPTSNKLSNGSSYQLSIHHYFNNQQQKVSEPMSSSNKVSVKRRHSANPTNPNAVQSRNQTLDNFGFHYYSSSSQSGTRQNPAPNSGKNGITASNQRPILNQSSLVFGTKEALDLTGNATLSIKTSLMSHNNHIKTGSDVSSSSTPMHSPNHMNNHDISQQRNITFKNAFGNLNNLSQDQIPNSNNHKDHNAFSTLHRDQALQLFSDHSKQNSDQAMYISMTKSGRKTRRPKQMNLFEDESPRMHAKEWSSSETAFDNRESMPNTDLSDNSSNFSSTSPQSPDFSATIYQRDDNKYCICRQVSYGEMVACDNVHCESGEWFHYDCVGITAPPKGKWFCPDCAKKLNQSHGLKKRGRKSNIAKQQQELNLNSLHHQALSNSCDM</sequence>
<name>A0ABQ7S9Q9_9ACAR</name>
<organism evidence="14 15">
    <name type="scientific">Fragariocoptes setiger</name>
    <dbReference type="NCBI Taxonomy" id="1670756"/>
    <lineage>
        <taxon>Eukaryota</taxon>
        <taxon>Metazoa</taxon>
        <taxon>Ecdysozoa</taxon>
        <taxon>Arthropoda</taxon>
        <taxon>Chelicerata</taxon>
        <taxon>Arachnida</taxon>
        <taxon>Acari</taxon>
        <taxon>Acariformes</taxon>
        <taxon>Trombidiformes</taxon>
        <taxon>Prostigmata</taxon>
        <taxon>Eupodina</taxon>
        <taxon>Eriophyoidea</taxon>
        <taxon>Phytoptidae</taxon>
        <taxon>Fragariocoptes</taxon>
    </lineage>
</organism>
<evidence type="ECO:0000256" key="3">
    <source>
        <dbReference type="ARBA" id="ARBA00022723"/>
    </source>
</evidence>
<proteinExistence type="inferred from homology"/>
<evidence type="ECO:0000256" key="11">
    <source>
        <dbReference type="RuleBase" id="RU361213"/>
    </source>
</evidence>
<evidence type="ECO:0000256" key="1">
    <source>
        <dbReference type="ARBA" id="ARBA00004123"/>
    </source>
</evidence>
<dbReference type="CDD" id="cd15505">
    <property type="entry name" value="PHD_ING"/>
    <property type="match status" value="1"/>
</dbReference>
<evidence type="ECO:0000256" key="5">
    <source>
        <dbReference type="ARBA" id="ARBA00022833"/>
    </source>
</evidence>
<comment type="caution">
    <text evidence="14">The sequence shown here is derived from an EMBL/GenBank/DDBJ whole genome shotgun (WGS) entry which is preliminary data.</text>
</comment>
<evidence type="ECO:0000259" key="13">
    <source>
        <dbReference type="PROSITE" id="PS50016"/>
    </source>
</evidence>
<dbReference type="InterPro" id="IPR028651">
    <property type="entry name" value="ING_fam"/>
</dbReference>
<dbReference type="SMART" id="SM01408">
    <property type="entry name" value="ING"/>
    <property type="match status" value="1"/>
</dbReference>